<dbReference type="InterPro" id="IPR027417">
    <property type="entry name" value="P-loop_NTPase"/>
</dbReference>
<evidence type="ECO:0000256" key="2">
    <source>
        <dbReference type="ARBA" id="ARBA00022741"/>
    </source>
</evidence>
<evidence type="ECO:0000259" key="4">
    <source>
        <dbReference type="PROSITE" id="PS50893"/>
    </source>
</evidence>
<keyword evidence="2" id="KW-0547">Nucleotide-binding</keyword>
<dbReference type="Proteomes" id="UP000004069">
    <property type="component" value="Unassembled WGS sequence"/>
</dbReference>
<evidence type="ECO:0000256" key="1">
    <source>
        <dbReference type="ARBA" id="ARBA00022448"/>
    </source>
</evidence>
<dbReference type="eggNOG" id="COG1131">
    <property type="taxonomic scope" value="Bacteria"/>
</dbReference>
<dbReference type="STRING" id="83683.B1745_05585"/>
<dbReference type="SMART" id="SM00382">
    <property type="entry name" value="AAA"/>
    <property type="match status" value="1"/>
</dbReference>
<evidence type="ECO:0000313" key="5">
    <source>
        <dbReference type="EMBL" id="EFG54876.1"/>
    </source>
</evidence>
<dbReference type="EMBL" id="ADNY01000066">
    <property type="protein sequence ID" value="EFG54876.1"/>
    <property type="molecule type" value="Genomic_DNA"/>
</dbReference>
<feature type="domain" description="ABC transporter" evidence="4">
    <location>
        <begin position="2"/>
        <end position="230"/>
    </location>
</feature>
<dbReference type="OrthoDB" id="2365508at2"/>
<dbReference type="InterPro" id="IPR003439">
    <property type="entry name" value="ABC_transporter-like_ATP-bd"/>
</dbReference>
<dbReference type="Pfam" id="PF00005">
    <property type="entry name" value="ABC_tran"/>
    <property type="match status" value="1"/>
</dbReference>
<organism evidence="5 6">
    <name type="scientific">Lactobacillus amylolyticus DSM 11664</name>
    <dbReference type="NCBI Taxonomy" id="585524"/>
    <lineage>
        <taxon>Bacteria</taxon>
        <taxon>Bacillati</taxon>
        <taxon>Bacillota</taxon>
        <taxon>Bacilli</taxon>
        <taxon>Lactobacillales</taxon>
        <taxon>Lactobacillaceae</taxon>
        <taxon>Lactobacillus</taxon>
    </lineage>
</organism>
<dbReference type="PATRIC" id="fig|585524.9.peg.840"/>
<dbReference type="AlphaFoldDB" id="D4YVT0"/>
<sequence length="289" mass="33299">MLKLNDVVLSFGKKRVLDHLNLEFKQGEIIGLVAPNGTGKSTLMNVILHNLTPQEGEVEYDGLKYQNQKMTMQLHQRICAFPEQSDLFGFMTGRDHLCLYADLWRNQQKKVDDIIKLLQMGNYVDQKVQTYSLGMKQRLCFAMVVAADTPVMLLDEVMNGLDPQNVELISKVLEQLRQENKLIIIASHLLNNLQSYADRILFLGHGHVIEDYRVKEKRDLYLKIRADQEVKDILGKIAYQELPDKMLLIDSNKLTKEELGEMLSTLTKKQIPYSFASVSVEDLFDKFYN</sequence>
<dbReference type="PANTHER" id="PTHR42939">
    <property type="entry name" value="ABC TRANSPORTER ATP-BINDING PROTEIN ALBC-RELATED"/>
    <property type="match status" value="1"/>
</dbReference>
<dbReference type="InterPro" id="IPR051782">
    <property type="entry name" value="ABC_Transporter_VariousFunc"/>
</dbReference>
<keyword evidence="6" id="KW-1185">Reference proteome</keyword>
<proteinExistence type="predicted"/>
<gene>
    <name evidence="5" type="ORF">HMPREF0493_1641</name>
</gene>
<accession>D4YVT0</accession>
<dbReference type="GO" id="GO:0005524">
    <property type="term" value="F:ATP binding"/>
    <property type="evidence" value="ECO:0007669"/>
    <property type="project" value="UniProtKB-KW"/>
</dbReference>
<reference evidence="5 6" key="1">
    <citation type="submission" date="2010-04" db="EMBL/GenBank/DDBJ databases">
        <authorList>
            <person name="Muzny D."/>
            <person name="Qin X."/>
            <person name="Deng J."/>
            <person name="Jiang H."/>
            <person name="Liu Y."/>
            <person name="Qu J."/>
            <person name="Song X.-Z."/>
            <person name="Zhang L."/>
            <person name="Thornton R."/>
            <person name="Coyle M."/>
            <person name="Francisco L."/>
            <person name="Jackson L."/>
            <person name="Javaid M."/>
            <person name="Korchina V."/>
            <person name="Kovar C."/>
            <person name="Mata R."/>
            <person name="Mathew T."/>
            <person name="Ngo R."/>
            <person name="Nguyen L."/>
            <person name="Nguyen N."/>
            <person name="Okwuonu G."/>
            <person name="Ongeri F."/>
            <person name="Pham C."/>
            <person name="Simmons D."/>
            <person name="Wilczek-Boney K."/>
            <person name="Hale W."/>
            <person name="Jakkamsetti A."/>
            <person name="Pham P."/>
            <person name="Ruth R."/>
            <person name="San Lucas F."/>
            <person name="Warren J."/>
            <person name="Zhang J."/>
            <person name="Zhao Z."/>
            <person name="Zhou C."/>
            <person name="Zhu D."/>
            <person name="Lee S."/>
            <person name="Bess C."/>
            <person name="Blankenburg K."/>
            <person name="Forbes L."/>
            <person name="Fu Q."/>
            <person name="Gubbala S."/>
            <person name="Hirani K."/>
            <person name="Jayaseelan J.C."/>
            <person name="Lara F."/>
            <person name="Munidasa M."/>
            <person name="Palculict T."/>
            <person name="Patil S."/>
            <person name="Pu L.-L."/>
            <person name="Saada N."/>
            <person name="Tang L."/>
            <person name="Weissenberger G."/>
            <person name="Zhu Y."/>
            <person name="Hemphill L."/>
            <person name="Shang Y."/>
            <person name="Youmans B."/>
            <person name="Ayvaz T."/>
            <person name="Ross M."/>
            <person name="Santibanez J."/>
            <person name="Aqrawi P."/>
            <person name="Gross S."/>
            <person name="Joshi V."/>
            <person name="Fowler G."/>
            <person name="Nazareth L."/>
            <person name="Reid J."/>
            <person name="Worley K."/>
            <person name="Petrosino J."/>
            <person name="Highlander S."/>
            <person name="Gibbs R."/>
        </authorList>
    </citation>
    <scope>NUCLEOTIDE SEQUENCE [LARGE SCALE GENOMIC DNA]</scope>
    <source>
        <strain evidence="5 6">DSM 11664</strain>
    </source>
</reference>
<dbReference type="RefSeq" id="WP_006352788.1">
    <property type="nucleotide sequence ID" value="NZ_ADNY01000066.1"/>
</dbReference>
<evidence type="ECO:0000313" key="6">
    <source>
        <dbReference type="Proteomes" id="UP000004069"/>
    </source>
</evidence>
<name>D4YVT0_9LACO</name>
<dbReference type="PROSITE" id="PS50893">
    <property type="entry name" value="ABC_TRANSPORTER_2"/>
    <property type="match status" value="1"/>
</dbReference>
<keyword evidence="1" id="KW-0813">Transport</keyword>
<keyword evidence="3 5" id="KW-0067">ATP-binding</keyword>
<evidence type="ECO:0000256" key="3">
    <source>
        <dbReference type="ARBA" id="ARBA00022840"/>
    </source>
</evidence>
<protein>
    <submittedName>
        <fullName evidence="5">ABC transporter, ATP-binding protein</fullName>
    </submittedName>
</protein>
<dbReference type="InterPro" id="IPR017871">
    <property type="entry name" value="ABC_transporter-like_CS"/>
</dbReference>
<dbReference type="PANTHER" id="PTHR42939:SF1">
    <property type="entry name" value="ABC TRANSPORTER ATP-BINDING PROTEIN ALBC-RELATED"/>
    <property type="match status" value="1"/>
</dbReference>
<dbReference type="GO" id="GO:0016887">
    <property type="term" value="F:ATP hydrolysis activity"/>
    <property type="evidence" value="ECO:0007669"/>
    <property type="project" value="InterPro"/>
</dbReference>
<comment type="caution">
    <text evidence="5">The sequence shown here is derived from an EMBL/GenBank/DDBJ whole genome shotgun (WGS) entry which is preliminary data.</text>
</comment>
<dbReference type="CDD" id="cd03230">
    <property type="entry name" value="ABC_DR_subfamily_A"/>
    <property type="match status" value="1"/>
</dbReference>
<dbReference type="InterPro" id="IPR003593">
    <property type="entry name" value="AAA+_ATPase"/>
</dbReference>
<dbReference type="PROSITE" id="PS00211">
    <property type="entry name" value="ABC_TRANSPORTER_1"/>
    <property type="match status" value="1"/>
</dbReference>
<dbReference type="Gene3D" id="3.40.50.300">
    <property type="entry name" value="P-loop containing nucleotide triphosphate hydrolases"/>
    <property type="match status" value="1"/>
</dbReference>
<dbReference type="SUPFAM" id="SSF52540">
    <property type="entry name" value="P-loop containing nucleoside triphosphate hydrolases"/>
    <property type="match status" value="1"/>
</dbReference>